<dbReference type="HOGENOM" id="CLU_3071483_0_0_1"/>
<evidence type="ECO:0000313" key="2">
    <source>
        <dbReference type="Proteomes" id="UP000032141"/>
    </source>
</evidence>
<evidence type="ECO:0000313" key="1">
    <source>
        <dbReference type="EnsemblPlants" id="Bo4g130680.1"/>
    </source>
</evidence>
<name>A0A0D3BYW6_BRAOL</name>
<dbReference type="Proteomes" id="UP000032141">
    <property type="component" value="Chromosome C4"/>
</dbReference>
<reference evidence="1 2" key="1">
    <citation type="journal article" date="2014" name="Genome Biol.">
        <title>Transcriptome and methylome profiling reveals relics of genome dominance in the mesopolyploid Brassica oleracea.</title>
        <authorList>
            <person name="Parkin I.A."/>
            <person name="Koh C."/>
            <person name="Tang H."/>
            <person name="Robinson S.J."/>
            <person name="Kagale S."/>
            <person name="Clarke W.E."/>
            <person name="Town C.D."/>
            <person name="Nixon J."/>
            <person name="Krishnakumar V."/>
            <person name="Bidwell S.L."/>
            <person name="Denoeud F."/>
            <person name="Belcram H."/>
            <person name="Links M.G."/>
            <person name="Just J."/>
            <person name="Clarke C."/>
            <person name="Bender T."/>
            <person name="Huebert T."/>
            <person name="Mason A.S."/>
            <person name="Pires J.C."/>
            <person name="Barker G."/>
            <person name="Moore J."/>
            <person name="Walley P.G."/>
            <person name="Manoli S."/>
            <person name="Batley J."/>
            <person name="Edwards D."/>
            <person name="Nelson M.N."/>
            <person name="Wang X."/>
            <person name="Paterson A.H."/>
            <person name="King G."/>
            <person name="Bancroft I."/>
            <person name="Chalhoub B."/>
            <person name="Sharpe A.G."/>
        </authorList>
    </citation>
    <scope>NUCLEOTIDE SEQUENCE</scope>
    <source>
        <strain evidence="1 2">cv. TO1000</strain>
    </source>
</reference>
<proteinExistence type="predicted"/>
<dbReference type="Gramene" id="Bo4g130680.1">
    <property type="protein sequence ID" value="Bo4g130680.1"/>
    <property type="gene ID" value="Bo4g130680"/>
</dbReference>
<sequence length="53" mass="5934">MVICRINATSLLLRLDLKDRGRSVRILKGTTGNLKGTTTRGRILSHRFPLRGT</sequence>
<organism evidence="1 2">
    <name type="scientific">Brassica oleracea var. oleracea</name>
    <dbReference type="NCBI Taxonomy" id="109376"/>
    <lineage>
        <taxon>Eukaryota</taxon>
        <taxon>Viridiplantae</taxon>
        <taxon>Streptophyta</taxon>
        <taxon>Embryophyta</taxon>
        <taxon>Tracheophyta</taxon>
        <taxon>Spermatophyta</taxon>
        <taxon>Magnoliopsida</taxon>
        <taxon>eudicotyledons</taxon>
        <taxon>Gunneridae</taxon>
        <taxon>Pentapetalae</taxon>
        <taxon>rosids</taxon>
        <taxon>malvids</taxon>
        <taxon>Brassicales</taxon>
        <taxon>Brassicaceae</taxon>
        <taxon>Brassiceae</taxon>
        <taxon>Brassica</taxon>
    </lineage>
</organism>
<dbReference type="AlphaFoldDB" id="A0A0D3BYW6"/>
<protein>
    <submittedName>
        <fullName evidence="1">Uncharacterized protein</fullName>
    </submittedName>
</protein>
<dbReference type="OMA" id="VICRINA"/>
<dbReference type="EnsemblPlants" id="Bo4g130680.1">
    <property type="protein sequence ID" value="Bo4g130680.1"/>
    <property type="gene ID" value="Bo4g130680"/>
</dbReference>
<accession>A0A0D3BYW6</accession>
<reference evidence="1" key="2">
    <citation type="submission" date="2015-03" db="UniProtKB">
        <authorList>
            <consortium name="EnsemblPlants"/>
        </authorList>
    </citation>
    <scope>IDENTIFICATION</scope>
</reference>
<keyword evidence="2" id="KW-1185">Reference proteome</keyword>